<evidence type="ECO:0000256" key="2">
    <source>
        <dbReference type="ARBA" id="ARBA00023136"/>
    </source>
</evidence>
<accession>A0ABY5KFT0</accession>
<evidence type="ECO:0000313" key="4">
    <source>
        <dbReference type="EMBL" id="UUI68306.1"/>
    </source>
</evidence>
<dbReference type="Gene3D" id="3.10.450.50">
    <property type="match status" value="1"/>
</dbReference>
<proteinExistence type="predicted"/>
<dbReference type="PANTHER" id="PTHR37042:SF4">
    <property type="entry name" value="OUTER MEMBRANE PROTEIN RV1973"/>
    <property type="match status" value="1"/>
</dbReference>
<keyword evidence="3" id="KW-0812">Transmembrane</keyword>
<dbReference type="Proteomes" id="UP001315860">
    <property type="component" value="Chromosome"/>
</dbReference>
<evidence type="ECO:0008006" key="6">
    <source>
        <dbReference type="Google" id="ProtNLM"/>
    </source>
</evidence>
<dbReference type="EMBL" id="CP101990">
    <property type="protein sequence ID" value="UUI68306.1"/>
    <property type="molecule type" value="Genomic_DNA"/>
</dbReference>
<keyword evidence="3" id="KW-1133">Transmembrane helix</keyword>
<keyword evidence="5" id="KW-1185">Reference proteome</keyword>
<keyword evidence="2 3" id="KW-0472">Membrane</keyword>
<evidence type="ECO:0000256" key="3">
    <source>
        <dbReference type="SAM" id="Phobius"/>
    </source>
</evidence>
<name>A0ABY5KFT0_9ACTN</name>
<organism evidence="4 5">
    <name type="scientific">Aeromicrobium duanguangcaii</name>
    <dbReference type="NCBI Taxonomy" id="2968086"/>
    <lineage>
        <taxon>Bacteria</taxon>
        <taxon>Bacillati</taxon>
        <taxon>Actinomycetota</taxon>
        <taxon>Actinomycetes</taxon>
        <taxon>Propionibacteriales</taxon>
        <taxon>Nocardioidaceae</taxon>
        <taxon>Aeromicrobium</taxon>
    </lineage>
</organism>
<reference evidence="4 5" key="1">
    <citation type="submission" date="2022-07" db="EMBL/GenBank/DDBJ databases">
        <title>Novel species in genus Aeromicrobium.</title>
        <authorList>
            <person name="Ye L."/>
        </authorList>
    </citation>
    <scope>NUCLEOTIDE SEQUENCE [LARGE SCALE GENOMIC DNA]</scope>
    <source>
        <strain evidence="5">zg-Y50</strain>
    </source>
</reference>
<dbReference type="PANTHER" id="PTHR37042">
    <property type="entry name" value="OUTER MEMBRANE PROTEIN RV1973"/>
    <property type="match status" value="1"/>
</dbReference>
<gene>
    <name evidence="4" type="ORF">NP095_14015</name>
</gene>
<sequence>MDDARSRGGAVIRGRSIVVGLVVVTLVALAAGVALLVRGPQIPASADSASRQDVRAATERFATAINSYDVTDLDEYVERVEPLLTDELAEQFKASTRDLLAKFEAAKIVSKGKVGQVAVDSIDRDSAEAIAAITISTEPEDVQYGQPRLRWRVSLVKKDGDWLVENFSNVTVATTAPEEGDAP</sequence>
<feature type="transmembrane region" description="Helical" evidence="3">
    <location>
        <begin position="12"/>
        <end position="37"/>
    </location>
</feature>
<protein>
    <recommendedName>
        <fullName evidence="6">Mce-associated membrane protein</fullName>
    </recommendedName>
</protein>
<comment type="subcellular location">
    <subcellularLocation>
        <location evidence="1">Membrane</location>
    </subcellularLocation>
</comment>
<dbReference type="RefSeq" id="WP_232419584.1">
    <property type="nucleotide sequence ID" value="NZ_CP101990.1"/>
</dbReference>
<evidence type="ECO:0000256" key="1">
    <source>
        <dbReference type="ARBA" id="ARBA00004370"/>
    </source>
</evidence>
<evidence type="ECO:0000313" key="5">
    <source>
        <dbReference type="Proteomes" id="UP001315860"/>
    </source>
</evidence>